<comment type="caution">
    <text evidence="4">The sequence shown here is derived from an EMBL/GenBank/DDBJ whole genome shotgun (WGS) entry which is preliminary data.</text>
</comment>
<dbReference type="InterPro" id="IPR019468">
    <property type="entry name" value="AdenyloSucc_lyase_C"/>
</dbReference>
<keyword evidence="5" id="KW-1185">Reference proteome</keyword>
<dbReference type="InterPro" id="IPR022761">
    <property type="entry name" value="Fumarate_lyase_N"/>
</dbReference>
<dbReference type="PROSITE" id="PS00163">
    <property type="entry name" value="FUMARATE_LYASES"/>
    <property type="match status" value="1"/>
</dbReference>
<gene>
    <name evidence="4" type="ORF">D6T64_19675</name>
</gene>
<dbReference type="GO" id="GO:0016829">
    <property type="term" value="F:lyase activity"/>
    <property type="evidence" value="ECO:0007669"/>
    <property type="project" value="UniProtKB-KW"/>
</dbReference>
<sequence length="495" mass="52265">MLDHTFDAGLLNPLSHGTRESELTSDQAWLQAMVDAELALTRALIDAQLVPEWMAAVCDALADASLLDLAAIAVEARGGGNPVIPFVKHLGRAAEKVRSGASDHLHVGATSQDILDTAAMIVARRVSCELIHQLDNLGATFADLAHEHRGTVMSGRTLGQQASPTSFGFVVAGWLDAVLLIVTRLERLRDTLPVQLGGAVGNLAVLTEIARARRSDVADGTVSVDAVLDTVLERFADHVGLVVPRLSWHTNRVVISELASVLAAATGVAGTFALDVSVLSRTEIAEVSERLAPGQGGSSAMPHKRNPVSSVLITAAALQTPGLASTLYGSMLAEDQRPSGAWHAEWQSLRVLERLTISAVTGAASLAARLDVAPDRMRANLDLTDGLVFSERVTTILAETVGKTTAFALVERASQEAFLTNRPLQVVLASMLIAEGCSDVLRTQVWAAFNYEGQPGQSGAGIDRVVRSFRQRADAAALLAAAPIPALARANPRTP</sequence>
<dbReference type="Pfam" id="PF00206">
    <property type="entry name" value="Lyase_1"/>
    <property type="match status" value="1"/>
</dbReference>
<dbReference type="InterPro" id="IPR000362">
    <property type="entry name" value="Fumarate_lyase_fam"/>
</dbReference>
<dbReference type="AlphaFoldDB" id="A0A3A5MJX9"/>
<evidence type="ECO:0000256" key="2">
    <source>
        <dbReference type="ARBA" id="ARBA00034772"/>
    </source>
</evidence>
<dbReference type="Proteomes" id="UP000272015">
    <property type="component" value="Unassembled WGS sequence"/>
</dbReference>
<comment type="similarity">
    <text evidence="2">Belongs to the class-II fumarase/aspartase family.</text>
</comment>
<dbReference type="Gene3D" id="1.20.200.10">
    <property type="entry name" value="Fumarase/aspartase (Central domain)"/>
    <property type="match status" value="1"/>
</dbReference>
<evidence type="ECO:0000313" key="5">
    <source>
        <dbReference type="Proteomes" id="UP000272015"/>
    </source>
</evidence>
<proteinExistence type="inferred from homology"/>
<dbReference type="InterPro" id="IPR024083">
    <property type="entry name" value="Fumarase/histidase_N"/>
</dbReference>
<dbReference type="EMBL" id="QZVS01000096">
    <property type="protein sequence ID" value="RJT85159.1"/>
    <property type="molecule type" value="Genomic_DNA"/>
</dbReference>
<dbReference type="PRINTS" id="PR00145">
    <property type="entry name" value="ARGSUCLYASE"/>
</dbReference>
<protein>
    <submittedName>
        <fullName evidence="4">3-carboxy-cis,cis-muconate cycloisomerase</fullName>
    </submittedName>
</protein>
<name>A0A3A5MJX9_9MICO</name>
<dbReference type="PANTHER" id="PTHR43172:SF2">
    <property type="entry name" value="ADENYLOSUCCINATE LYASE C-TERMINAL DOMAIN-CONTAINING PROTEIN"/>
    <property type="match status" value="1"/>
</dbReference>
<dbReference type="OrthoDB" id="9768878at2"/>
<dbReference type="SUPFAM" id="SSF48557">
    <property type="entry name" value="L-aspartase-like"/>
    <property type="match status" value="1"/>
</dbReference>
<dbReference type="PANTHER" id="PTHR43172">
    <property type="entry name" value="ADENYLOSUCCINATE LYASE"/>
    <property type="match status" value="1"/>
</dbReference>
<reference evidence="4 5" key="1">
    <citation type="submission" date="2018-09" db="EMBL/GenBank/DDBJ databases">
        <title>Novel species of Cryobacterium.</title>
        <authorList>
            <person name="Liu Q."/>
            <person name="Xin Y.-H."/>
        </authorList>
    </citation>
    <scope>NUCLEOTIDE SEQUENCE [LARGE SCALE GENOMIC DNA]</scope>
    <source>
        <strain evidence="4 5">Hh39</strain>
    </source>
</reference>
<dbReference type="SMART" id="SM00998">
    <property type="entry name" value="ADSL_C"/>
    <property type="match status" value="1"/>
</dbReference>
<keyword evidence="4" id="KW-0413">Isomerase</keyword>
<evidence type="ECO:0000259" key="3">
    <source>
        <dbReference type="SMART" id="SM00998"/>
    </source>
</evidence>
<feature type="domain" description="Adenylosuccinate lyase C-terminal" evidence="3">
    <location>
        <begin position="385"/>
        <end position="466"/>
    </location>
</feature>
<dbReference type="RefSeq" id="WP_119976380.1">
    <property type="nucleotide sequence ID" value="NZ_JBHSQA010000004.1"/>
</dbReference>
<dbReference type="Gene3D" id="1.10.275.10">
    <property type="entry name" value="Fumarase/aspartase (N-terminal domain)"/>
    <property type="match status" value="1"/>
</dbReference>
<dbReference type="PRINTS" id="PR00149">
    <property type="entry name" value="FUMRATELYASE"/>
</dbReference>
<dbReference type="Gene3D" id="1.10.40.30">
    <property type="entry name" value="Fumarase/aspartase (C-terminal domain)"/>
    <property type="match status" value="1"/>
</dbReference>
<dbReference type="InterPro" id="IPR008948">
    <property type="entry name" value="L-Aspartase-like"/>
</dbReference>
<evidence type="ECO:0000256" key="1">
    <source>
        <dbReference type="ARBA" id="ARBA00023239"/>
    </source>
</evidence>
<dbReference type="GO" id="GO:0016853">
    <property type="term" value="F:isomerase activity"/>
    <property type="evidence" value="ECO:0007669"/>
    <property type="project" value="UniProtKB-KW"/>
</dbReference>
<accession>A0A3A5MJX9</accession>
<dbReference type="InterPro" id="IPR020557">
    <property type="entry name" value="Fumarate_lyase_CS"/>
</dbReference>
<organism evidence="4 5">
    <name type="scientific">Cryobacterium melibiosiphilum</name>
    <dbReference type="NCBI Taxonomy" id="995039"/>
    <lineage>
        <taxon>Bacteria</taxon>
        <taxon>Bacillati</taxon>
        <taxon>Actinomycetota</taxon>
        <taxon>Actinomycetes</taxon>
        <taxon>Micrococcales</taxon>
        <taxon>Microbacteriaceae</taxon>
        <taxon>Cryobacterium</taxon>
    </lineage>
</organism>
<keyword evidence="1" id="KW-0456">Lyase</keyword>
<evidence type="ECO:0000313" key="4">
    <source>
        <dbReference type="EMBL" id="RJT85159.1"/>
    </source>
</evidence>